<comment type="similarity">
    <text evidence="10">Belongs to the protein kinase superfamily.</text>
</comment>
<comment type="catalytic activity">
    <reaction evidence="7">
        <text>L-threonyl-[protein] + ATP = O-phospho-L-threonyl-[protein] + ADP + H(+)</text>
        <dbReference type="Rhea" id="RHEA:46608"/>
        <dbReference type="Rhea" id="RHEA-COMP:11060"/>
        <dbReference type="Rhea" id="RHEA-COMP:11605"/>
        <dbReference type="ChEBI" id="CHEBI:15378"/>
        <dbReference type="ChEBI" id="CHEBI:30013"/>
        <dbReference type="ChEBI" id="CHEBI:30616"/>
        <dbReference type="ChEBI" id="CHEBI:61977"/>
        <dbReference type="ChEBI" id="CHEBI:456216"/>
        <dbReference type="EC" id="2.7.11.11"/>
    </reaction>
</comment>
<dbReference type="EC" id="2.7.11.11" evidence="1"/>
<dbReference type="GeneID" id="113523422"/>
<dbReference type="Gene3D" id="3.30.200.20">
    <property type="entry name" value="Phosphorylase Kinase, domain 1"/>
    <property type="match status" value="1"/>
</dbReference>
<dbReference type="PROSITE" id="PS50011">
    <property type="entry name" value="PROTEIN_KINASE_DOM"/>
    <property type="match status" value="1"/>
</dbReference>
<evidence type="ECO:0000256" key="8">
    <source>
        <dbReference type="ARBA" id="ARBA00047454"/>
    </source>
</evidence>
<dbReference type="InterPro" id="IPR008271">
    <property type="entry name" value="Ser/Thr_kinase_AS"/>
</dbReference>
<feature type="domain" description="Protein kinase" evidence="11">
    <location>
        <begin position="50"/>
        <end position="304"/>
    </location>
</feature>
<evidence type="ECO:0000256" key="1">
    <source>
        <dbReference type="ARBA" id="ARBA00012444"/>
    </source>
</evidence>
<keyword evidence="5" id="KW-0418">Kinase</keyword>
<dbReference type="GO" id="GO:0005524">
    <property type="term" value="F:ATP binding"/>
    <property type="evidence" value="ECO:0007669"/>
    <property type="project" value="UniProtKB-KW"/>
</dbReference>
<reference evidence="14" key="1">
    <citation type="submission" date="2025-08" db="UniProtKB">
        <authorList>
            <consortium name="RefSeq"/>
        </authorList>
    </citation>
    <scope>IDENTIFICATION</scope>
    <source>
        <tissue evidence="14">Whole larvae</tissue>
    </source>
</reference>
<dbReference type="Proteomes" id="UP001652740">
    <property type="component" value="Unplaced"/>
</dbReference>
<keyword evidence="6 9" id="KW-0067">ATP-binding</keyword>
<evidence type="ECO:0000313" key="14">
    <source>
        <dbReference type="RefSeq" id="XP_026765197.2"/>
    </source>
</evidence>
<evidence type="ECO:0000256" key="5">
    <source>
        <dbReference type="ARBA" id="ARBA00022777"/>
    </source>
</evidence>
<dbReference type="PANTHER" id="PTHR24353:SF153">
    <property type="entry name" value="CAMP-DEPENDENT PROTEIN KINASE CATALYTIC SUBUNIT 1"/>
    <property type="match status" value="1"/>
</dbReference>
<proteinExistence type="inferred from homology"/>
<name>A0A6J1X5K9_GALME</name>
<dbReference type="SMART" id="SM00220">
    <property type="entry name" value="S_TKc"/>
    <property type="match status" value="1"/>
</dbReference>
<feature type="domain" description="AGC-kinase C-terminal" evidence="12">
    <location>
        <begin position="305"/>
        <end position="357"/>
    </location>
</feature>
<evidence type="ECO:0000256" key="6">
    <source>
        <dbReference type="ARBA" id="ARBA00022840"/>
    </source>
</evidence>
<evidence type="ECO:0000259" key="11">
    <source>
        <dbReference type="PROSITE" id="PS50011"/>
    </source>
</evidence>
<dbReference type="InParanoid" id="A0A6J1X5K9"/>
<dbReference type="PROSITE" id="PS51285">
    <property type="entry name" value="AGC_KINASE_CTER"/>
    <property type="match status" value="1"/>
</dbReference>
<dbReference type="InterPro" id="IPR000719">
    <property type="entry name" value="Prot_kinase_dom"/>
</dbReference>
<evidence type="ECO:0000256" key="9">
    <source>
        <dbReference type="PROSITE-ProRule" id="PRU10141"/>
    </source>
</evidence>
<keyword evidence="4 9" id="KW-0547">Nucleotide-binding</keyword>
<dbReference type="RefSeq" id="XP_026765197.2">
    <property type="nucleotide sequence ID" value="XM_026909396.2"/>
</dbReference>
<dbReference type="InterPro" id="IPR000961">
    <property type="entry name" value="AGC-kinase_C"/>
</dbReference>
<comment type="catalytic activity">
    <reaction evidence="8">
        <text>L-seryl-[protein] + ATP = O-phospho-L-seryl-[protein] + ADP + H(+)</text>
        <dbReference type="Rhea" id="RHEA:17989"/>
        <dbReference type="Rhea" id="RHEA-COMP:9863"/>
        <dbReference type="Rhea" id="RHEA-COMP:11604"/>
        <dbReference type="ChEBI" id="CHEBI:15378"/>
        <dbReference type="ChEBI" id="CHEBI:29999"/>
        <dbReference type="ChEBI" id="CHEBI:30616"/>
        <dbReference type="ChEBI" id="CHEBI:83421"/>
        <dbReference type="ChEBI" id="CHEBI:456216"/>
        <dbReference type="EC" id="2.7.11.11"/>
    </reaction>
</comment>
<dbReference type="GO" id="GO:0005634">
    <property type="term" value="C:nucleus"/>
    <property type="evidence" value="ECO:0007669"/>
    <property type="project" value="TreeGrafter"/>
</dbReference>
<dbReference type="Pfam" id="PF00069">
    <property type="entry name" value="Pkinase"/>
    <property type="match status" value="1"/>
</dbReference>
<dbReference type="PROSITE" id="PS00107">
    <property type="entry name" value="PROTEIN_KINASE_ATP"/>
    <property type="match status" value="1"/>
</dbReference>
<evidence type="ECO:0000256" key="4">
    <source>
        <dbReference type="ARBA" id="ARBA00022741"/>
    </source>
</evidence>
<dbReference type="InterPro" id="IPR011009">
    <property type="entry name" value="Kinase-like_dom_sf"/>
</dbReference>
<protein>
    <recommendedName>
        <fullName evidence="1">cAMP-dependent protein kinase</fullName>
        <ecNumber evidence="1">2.7.11.11</ecNumber>
    </recommendedName>
</protein>
<evidence type="ECO:0000256" key="3">
    <source>
        <dbReference type="ARBA" id="ARBA00022679"/>
    </source>
</evidence>
<dbReference type="AlphaFoldDB" id="A0A6J1X5K9"/>
<evidence type="ECO:0000259" key="12">
    <source>
        <dbReference type="PROSITE" id="PS51285"/>
    </source>
</evidence>
<evidence type="ECO:0000256" key="7">
    <source>
        <dbReference type="ARBA" id="ARBA00047292"/>
    </source>
</evidence>
<keyword evidence="13" id="KW-1185">Reference proteome</keyword>
<evidence type="ECO:0000256" key="10">
    <source>
        <dbReference type="RuleBase" id="RU000304"/>
    </source>
</evidence>
<dbReference type="PROSITE" id="PS00108">
    <property type="entry name" value="PROTEIN_KINASE_ST"/>
    <property type="match status" value="1"/>
</dbReference>
<sequence>MTFDKRQSSKANIYTYDLQINHKRYLDVLKQDFVKNYSNPIIYSKSVNDFDLIQALGCGSFGTVFLVRDKVTFVYYAMKAIEKSNVIKKKCLKQVLLEKRILQSVNFAFVITLDFCCKDNLYIYFLLSYEGGGELFALIRKLGSLSESLTHFYTAQIVLALEYLHHCSIIHRDVKPENILINESGYIKLADFGFSKIVKSRTWTICGTPEYLAPEIVMSKGYSYPVDWWALGVLIYEMNAGYPPFYSSDTMKLYEKVFAGQFKTPDTMTPQCKSLVKGLLEVDPTKRLGSLKTGVYDIKGHPWFNDTNWDAILHHKMLPPFIPIFKNPGDTGNFRKVDDFILKRADQCLFEKEFENF</sequence>
<dbReference type="KEGG" id="gmw:113523422"/>
<dbReference type="GO" id="GO:0005829">
    <property type="term" value="C:cytosol"/>
    <property type="evidence" value="ECO:0007669"/>
    <property type="project" value="TreeGrafter"/>
</dbReference>
<evidence type="ECO:0000256" key="2">
    <source>
        <dbReference type="ARBA" id="ARBA00022527"/>
    </source>
</evidence>
<feature type="binding site" evidence="9">
    <location>
        <position position="89"/>
    </location>
    <ligand>
        <name>ATP</name>
        <dbReference type="ChEBI" id="CHEBI:30616"/>
    </ligand>
</feature>
<dbReference type="GO" id="GO:0007476">
    <property type="term" value="P:imaginal disc-derived wing morphogenesis"/>
    <property type="evidence" value="ECO:0007669"/>
    <property type="project" value="UniProtKB-ARBA"/>
</dbReference>
<keyword evidence="3" id="KW-0808">Transferase</keyword>
<dbReference type="InterPro" id="IPR017441">
    <property type="entry name" value="Protein_kinase_ATP_BS"/>
</dbReference>
<dbReference type="SUPFAM" id="SSF56112">
    <property type="entry name" value="Protein kinase-like (PK-like)"/>
    <property type="match status" value="1"/>
</dbReference>
<dbReference type="GO" id="GO:0004691">
    <property type="term" value="F:cAMP-dependent protein kinase activity"/>
    <property type="evidence" value="ECO:0007669"/>
    <property type="project" value="TreeGrafter"/>
</dbReference>
<organism evidence="13 14">
    <name type="scientific">Galleria mellonella</name>
    <name type="common">Greater wax moth</name>
    <dbReference type="NCBI Taxonomy" id="7137"/>
    <lineage>
        <taxon>Eukaryota</taxon>
        <taxon>Metazoa</taxon>
        <taxon>Ecdysozoa</taxon>
        <taxon>Arthropoda</taxon>
        <taxon>Hexapoda</taxon>
        <taxon>Insecta</taxon>
        <taxon>Pterygota</taxon>
        <taxon>Neoptera</taxon>
        <taxon>Endopterygota</taxon>
        <taxon>Lepidoptera</taxon>
        <taxon>Glossata</taxon>
        <taxon>Ditrysia</taxon>
        <taxon>Pyraloidea</taxon>
        <taxon>Pyralidae</taxon>
        <taxon>Galleriinae</taxon>
        <taxon>Galleria</taxon>
    </lineage>
</organism>
<dbReference type="GO" id="GO:0005952">
    <property type="term" value="C:cAMP-dependent protein kinase complex"/>
    <property type="evidence" value="ECO:0007669"/>
    <property type="project" value="TreeGrafter"/>
</dbReference>
<dbReference type="Gene3D" id="1.10.510.10">
    <property type="entry name" value="Transferase(Phosphotransferase) domain 1"/>
    <property type="match status" value="1"/>
</dbReference>
<accession>A0A6J1X5K9</accession>
<keyword evidence="2 10" id="KW-0723">Serine/threonine-protein kinase</keyword>
<gene>
    <name evidence="14" type="primary">LOC113523422</name>
</gene>
<dbReference type="PANTHER" id="PTHR24353">
    <property type="entry name" value="CYCLIC NUCLEOTIDE-DEPENDENT PROTEIN KINASE"/>
    <property type="match status" value="1"/>
</dbReference>
<evidence type="ECO:0000313" key="13">
    <source>
        <dbReference type="Proteomes" id="UP001652740"/>
    </source>
</evidence>